<evidence type="ECO:0000313" key="2">
    <source>
        <dbReference type="Proteomes" id="UP000749646"/>
    </source>
</evidence>
<accession>A0A9P6MF80</accession>
<dbReference type="InterPro" id="IPR050562">
    <property type="entry name" value="FAD_mOase_fung"/>
</dbReference>
<keyword evidence="2" id="KW-1185">Reference proteome</keyword>
<proteinExistence type="predicted"/>
<dbReference type="PANTHER" id="PTHR47356:SF2">
    <property type="entry name" value="FAD-BINDING DOMAIN-CONTAINING PROTEIN-RELATED"/>
    <property type="match status" value="1"/>
</dbReference>
<dbReference type="Proteomes" id="UP000749646">
    <property type="component" value="Unassembled WGS sequence"/>
</dbReference>
<reference evidence="1" key="1">
    <citation type="journal article" date="2020" name="Fungal Divers.">
        <title>Resolving the Mortierellaceae phylogeny through synthesis of multi-gene phylogenetics and phylogenomics.</title>
        <authorList>
            <person name="Vandepol N."/>
            <person name="Liber J."/>
            <person name="Desiro A."/>
            <person name="Na H."/>
            <person name="Kennedy M."/>
            <person name="Barry K."/>
            <person name="Grigoriev I.V."/>
            <person name="Miller A.N."/>
            <person name="O'Donnell K."/>
            <person name="Stajich J.E."/>
            <person name="Bonito G."/>
        </authorList>
    </citation>
    <scope>NUCLEOTIDE SEQUENCE</scope>
    <source>
        <strain evidence="1">MES-2147</strain>
    </source>
</reference>
<dbReference type="PANTHER" id="PTHR47356">
    <property type="entry name" value="FAD-DEPENDENT MONOOXYGENASE ASQG-RELATED"/>
    <property type="match status" value="1"/>
</dbReference>
<evidence type="ECO:0000313" key="1">
    <source>
        <dbReference type="EMBL" id="KAF9996606.1"/>
    </source>
</evidence>
<dbReference type="OrthoDB" id="417877at2759"/>
<dbReference type="AlphaFoldDB" id="A0A9P6MF80"/>
<dbReference type="Gene3D" id="3.50.50.60">
    <property type="entry name" value="FAD/NAD(P)-binding domain"/>
    <property type="match status" value="2"/>
</dbReference>
<name>A0A9P6MF80_9FUNG</name>
<sequence>MFDDLMKNSFTSNSMPWRGLERDYAQPEYGLQKEFYDLLLSQIPPEKIHFGKKVLSIKHPTEGGVSINCSDNTAYSGDILVGADGAYSGVRQSLYRMLEDKSLLPDSDTQGFQIGYMTMVGTTDPLDQEKCLQAKGLGAVNALQDAIILANHLYDIAQSPTSENITRAFQKYKDGRYSRVQAQFKASKIMGRVLFGAYAHVTSDTYEQRSHQGCNL</sequence>
<comment type="caution">
    <text evidence="1">The sequence shown here is derived from an EMBL/GenBank/DDBJ whole genome shotgun (WGS) entry which is preliminary data.</text>
</comment>
<dbReference type="GO" id="GO:0004497">
    <property type="term" value="F:monooxygenase activity"/>
    <property type="evidence" value="ECO:0007669"/>
    <property type="project" value="InterPro"/>
</dbReference>
<dbReference type="InterPro" id="IPR036188">
    <property type="entry name" value="FAD/NAD-bd_sf"/>
</dbReference>
<evidence type="ECO:0008006" key="3">
    <source>
        <dbReference type="Google" id="ProtNLM"/>
    </source>
</evidence>
<dbReference type="SUPFAM" id="SSF51905">
    <property type="entry name" value="FAD/NAD(P)-binding domain"/>
    <property type="match status" value="1"/>
</dbReference>
<dbReference type="EMBL" id="JAAAHW010001138">
    <property type="protein sequence ID" value="KAF9996606.1"/>
    <property type="molecule type" value="Genomic_DNA"/>
</dbReference>
<gene>
    <name evidence="1" type="ORF">BGZ65_007813</name>
</gene>
<organism evidence="1 2">
    <name type="scientific">Modicella reniformis</name>
    <dbReference type="NCBI Taxonomy" id="1440133"/>
    <lineage>
        <taxon>Eukaryota</taxon>
        <taxon>Fungi</taxon>
        <taxon>Fungi incertae sedis</taxon>
        <taxon>Mucoromycota</taxon>
        <taxon>Mortierellomycotina</taxon>
        <taxon>Mortierellomycetes</taxon>
        <taxon>Mortierellales</taxon>
        <taxon>Mortierellaceae</taxon>
        <taxon>Modicella</taxon>
    </lineage>
</organism>
<protein>
    <recommendedName>
        <fullName evidence="3">FAD-binding domain-containing protein</fullName>
    </recommendedName>
</protein>